<accession>A0ABU6WGZ5</accession>
<proteinExistence type="predicted"/>
<comment type="caution">
    <text evidence="2">The sequence shown here is derived from an EMBL/GenBank/DDBJ whole genome shotgun (WGS) entry which is preliminary data.</text>
</comment>
<organism evidence="2 3">
    <name type="scientific">Stylosanthes scabra</name>
    <dbReference type="NCBI Taxonomy" id="79078"/>
    <lineage>
        <taxon>Eukaryota</taxon>
        <taxon>Viridiplantae</taxon>
        <taxon>Streptophyta</taxon>
        <taxon>Embryophyta</taxon>
        <taxon>Tracheophyta</taxon>
        <taxon>Spermatophyta</taxon>
        <taxon>Magnoliopsida</taxon>
        <taxon>eudicotyledons</taxon>
        <taxon>Gunneridae</taxon>
        <taxon>Pentapetalae</taxon>
        <taxon>rosids</taxon>
        <taxon>fabids</taxon>
        <taxon>Fabales</taxon>
        <taxon>Fabaceae</taxon>
        <taxon>Papilionoideae</taxon>
        <taxon>50 kb inversion clade</taxon>
        <taxon>dalbergioids sensu lato</taxon>
        <taxon>Dalbergieae</taxon>
        <taxon>Pterocarpus clade</taxon>
        <taxon>Stylosanthes</taxon>
    </lineage>
</organism>
<protein>
    <submittedName>
        <fullName evidence="2">Uncharacterized protein</fullName>
    </submittedName>
</protein>
<keyword evidence="3" id="KW-1185">Reference proteome</keyword>
<evidence type="ECO:0000313" key="3">
    <source>
        <dbReference type="Proteomes" id="UP001341840"/>
    </source>
</evidence>
<sequence>MRKKKMRLSVACHREREGIGTAAPSRSCAALPRRRTSRWHLHRSSSPSKLSLSFTNDSEALFEPPSSPLPTASPSRPWFRSAFSPFDHHRLQSTILLSDQHRSGTLGVRSNLQQKTPEPSTTTFASNSTTPSDFGVLAPSTSVQPTS</sequence>
<reference evidence="2 3" key="1">
    <citation type="journal article" date="2023" name="Plants (Basel)">
        <title>Bridging the Gap: Combining Genomics and Transcriptomics Approaches to Understand Stylosanthes scabra, an Orphan Legume from the Brazilian Caatinga.</title>
        <authorList>
            <person name="Ferreira-Neto J.R.C."/>
            <person name="da Silva M.D."/>
            <person name="Binneck E."/>
            <person name="de Melo N.F."/>
            <person name="da Silva R.H."/>
            <person name="de Melo A.L.T.M."/>
            <person name="Pandolfi V."/>
            <person name="Bustamante F.O."/>
            <person name="Brasileiro-Vidal A.C."/>
            <person name="Benko-Iseppon A.M."/>
        </authorList>
    </citation>
    <scope>NUCLEOTIDE SEQUENCE [LARGE SCALE GENOMIC DNA]</scope>
    <source>
        <tissue evidence="2">Leaves</tissue>
    </source>
</reference>
<evidence type="ECO:0000313" key="2">
    <source>
        <dbReference type="EMBL" id="MED6185130.1"/>
    </source>
</evidence>
<feature type="region of interest" description="Disordered" evidence="1">
    <location>
        <begin position="106"/>
        <end position="147"/>
    </location>
</feature>
<feature type="compositionally biased region" description="Polar residues" evidence="1">
    <location>
        <begin position="108"/>
        <end position="132"/>
    </location>
</feature>
<dbReference type="EMBL" id="JASCZI010181651">
    <property type="protein sequence ID" value="MED6185130.1"/>
    <property type="molecule type" value="Genomic_DNA"/>
</dbReference>
<evidence type="ECO:0000256" key="1">
    <source>
        <dbReference type="SAM" id="MobiDB-lite"/>
    </source>
</evidence>
<name>A0ABU6WGZ5_9FABA</name>
<dbReference type="Proteomes" id="UP001341840">
    <property type="component" value="Unassembled WGS sequence"/>
</dbReference>
<gene>
    <name evidence="2" type="ORF">PIB30_054071</name>
</gene>